<organism evidence="3 4">
    <name type="scientific">Metabacillus lacus</name>
    <dbReference type="NCBI Taxonomy" id="1983721"/>
    <lineage>
        <taxon>Bacteria</taxon>
        <taxon>Bacillati</taxon>
        <taxon>Bacillota</taxon>
        <taxon>Bacilli</taxon>
        <taxon>Bacillales</taxon>
        <taxon>Bacillaceae</taxon>
        <taxon>Metabacillus</taxon>
    </lineage>
</organism>
<dbReference type="SFLD" id="SFLDF00045">
    <property type="entry name" value="2-haloacid_dehalogenase"/>
    <property type="match status" value="1"/>
</dbReference>
<dbReference type="PANTHER" id="PTHR43316">
    <property type="entry name" value="HYDROLASE, HALOACID DELAHOGENASE-RELATED"/>
    <property type="match status" value="1"/>
</dbReference>
<dbReference type="PRINTS" id="PR00413">
    <property type="entry name" value="HADHALOGNASE"/>
</dbReference>
<dbReference type="SUPFAM" id="SSF56784">
    <property type="entry name" value="HAD-like"/>
    <property type="match status" value="1"/>
</dbReference>
<gene>
    <name evidence="3" type="ORF">GJU40_08045</name>
</gene>
<evidence type="ECO:0000313" key="3">
    <source>
        <dbReference type="EMBL" id="MRX72111.1"/>
    </source>
</evidence>
<reference evidence="3 4" key="1">
    <citation type="submission" date="2019-11" db="EMBL/GenBank/DDBJ databases">
        <title>Bacillus lacus genome.</title>
        <authorList>
            <person name="Allen C.J."/>
            <person name="Newman J.D."/>
        </authorList>
    </citation>
    <scope>NUCLEOTIDE SEQUENCE [LARGE SCALE GENOMIC DNA]</scope>
    <source>
        <strain evidence="3 4">KCTC 33946</strain>
    </source>
</reference>
<dbReference type="EMBL" id="WKKI01000011">
    <property type="protein sequence ID" value="MRX72111.1"/>
    <property type="molecule type" value="Genomic_DNA"/>
</dbReference>
<dbReference type="OrthoDB" id="264363at2"/>
<sequence length="221" mass="25374">MTSSVKAMVFDVYGTLFDVHSIQSACEKVYPEKGLEISREWRLKQLEYSFLRQIMGCYQPFSAVTRDALRYVLKELQLEGGREVEEELMNAYRSLHLYPEVKEVLKELSDKKLAVCSNGSRDMLLPLMQTCGLDSFFTHIVSVEDVEQFKPSPGTYAFMQEKLGLKKEEILFLSSNGWDIAGAKSYGFLTAWINRGNLPPEELQLAADFIYRDLRSLLDQQ</sequence>
<dbReference type="SFLD" id="SFLDG01135">
    <property type="entry name" value="C1.5.6:_HAD__Beta-PGM__Phospha"/>
    <property type="match status" value="1"/>
</dbReference>
<dbReference type="Proteomes" id="UP000448867">
    <property type="component" value="Unassembled WGS sequence"/>
</dbReference>
<dbReference type="PANTHER" id="PTHR43316:SF3">
    <property type="entry name" value="HALOACID DEHALOGENASE, TYPE II (AFU_ORTHOLOGUE AFUA_2G07750)-RELATED"/>
    <property type="match status" value="1"/>
</dbReference>
<dbReference type="NCBIfam" id="TIGR01549">
    <property type="entry name" value="HAD-SF-IA-v1"/>
    <property type="match status" value="1"/>
</dbReference>
<dbReference type="InterPro" id="IPR023214">
    <property type="entry name" value="HAD_sf"/>
</dbReference>
<dbReference type="InterPro" id="IPR006328">
    <property type="entry name" value="2-HAD"/>
</dbReference>
<dbReference type="InterPro" id="IPR036412">
    <property type="entry name" value="HAD-like_sf"/>
</dbReference>
<dbReference type="Gene3D" id="3.40.50.1000">
    <property type="entry name" value="HAD superfamily/HAD-like"/>
    <property type="match status" value="1"/>
</dbReference>
<comment type="caution">
    <text evidence="3">The sequence shown here is derived from an EMBL/GenBank/DDBJ whole genome shotgun (WGS) entry which is preliminary data.</text>
</comment>
<keyword evidence="4" id="KW-1185">Reference proteome</keyword>
<dbReference type="CDD" id="cd02588">
    <property type="entry name" value="HAD_L2-DEX"/>
    <property type="match status" value="1"/>
</dbReference>
<dbReference type="SFLD" id="SFLDG01129">
    <property type="entry name" value="C1.5:_HAD__Beta-PGM__Phosphata"/>
    <property type="match status" value="1"/>
</dbReference>
<accession>A0A7X2LY91</accession>
<evidence type="ECO:0000256" key="2">
    <source>
        <dbReference type="ARBA" id="ARBA00022801"/>
    </source>
</evidence>
<dbReference type="InterPro" id="IPR051540">
    <property type="entry name" value="S-2-haloacid_dehalogenase"/>
</dbReference>
<dbReference type="NCBIfam" id="TIGR01493">
    <property type="entry name" value="HAD-SF-IA-v2"/>
    <property type="match status" value="1"/>
</dbReference>
<protein>
    <submittedName>
        <fullName evidence="3">Haloacid dehalogenase type II</fullName>
    </submittedName>
</protein>
<evidence type="ECO:0000256" key="1">
    <source>
        <dbReference type="ARBA" id="ARBA00008106"/>
    </source>
</evidence>
<dbReference type="NCBIfam" id="TIGR01428">
    <property type="entry name" value="HAD_type_II"/>
    <property type="match status" value="1"/>
</dbReference>
<keyword evidence="2" id="KW-0378">Hydrolase</keyword>
<dbReference type="InterPro" id="IPR023198">
    <property type="entry name" value="PGP-like_dom2"/>
</dbReference>
<dbReference type="Gene3D" id="1.10.150.240">
    <property type="entry name" value="Putative phosphatase, domain 2"/>
    <property type="match status" value="1"/>
</dbReference>
<evidence type="ECO:0000313" key="4">
    <source>
        <dbReference type="Proteomes" id="UP000448867"/>
    </source>
</evidence>
<dbReference type="GO" id="GO:0019120">
    <property type="term" value="F:hydrolase activity, acting on acid halide bonds, in C-halide compounds"/>
    <property type="evidence" value="ECO:0007669"/>
    <property type="project" value="InterPro"/>
</dbReference>
<dbReference type="SFLD" id="SFLDS00003">
    <property type="entry name" value="Haloacid_Dehalogenase"/>
    <property type="match status" value="1"/>
</dbReference>
<dbReference type="NCBIfam" id="TIGR01509">
    <property type="entry name" value="HAD-SF-IA-v3"/>
    <property type="match status" value="1"/>
</dbReference>
<proteinExistence type="inferred from homology"/>
<name>A0A7X2LY91_9BACI</name>
<dbReference type="InterPro" id="IPR006439">
    <property type="entry name" value="HAD-SF_hydro_IA"/>
</dbReference>
<dbReference type="Pfam" id="PF00702">
    <property type="entry name" value="Hydrolase"/>
    <property type="match status" value="1"/>
</dbReference>
<comment type="similarity">
    <text evidence="1">Belongs to the HAD-like hydrolase superfamily. S-2-haloalkanoic acid dehalogenase family.</text>
</comment>
<dbReference type="AlphaFoldDB" id="A0A7X2LY91"/>